<dbReference type="EMBL" id="CM001221">
    <property type="protein sequence ID" value="AES93753.1"/>
    <property type="molecule type" value="Genomic_DNA"/>
</dbReference>
<dbReference type="InterPro" id="IPR006566">
    <property type="entry name" value="FBD"/>
</dbReference>
<dbReference type="Pfam" id="PF00646">
    <property type="entry name" value="F-box"/>
    <property type="match status" value="1"/>
</dbReference>
<keyword evidence="5" id="KW-1185">Reference proteome</keyword>
<accession>G7K534</accession>
<dbReference type="PANTHER" id="PTHR31900">
    <property type="entry name" value="F-BOX/RNI SUPERFAMILY PROTEIN-RELATED"/>
    <property type="match status" value="1"/>
</dbReference>
<dbReference type="SUPFAM" id="SSF81383">
    <property type="entry name" value="F-box domain"/>
    <property type="match status" value="1"/>
</dbReference>
<dbReference type="PANTHER" id="PTHR31900:SF32">
    <property type="entry name" value="F-BOX_RNI_FBD-LIKE DOMAIN PROTEIN"/>
    <property type="match status" value="1"/>
</dbReference>
<organism evidence="3 5">
    <name type="scientific">Medicago truncatula</name>
    <name type="common">Barrel medic</name>
    <name type="synonym">Medicago tribuloides</name>
    <dbReference type="NCBI Taxonomy" id="3880"/>
    <lineage>
        <taxon>Eukaryota</taxon>
        <taxon>Viridiplantae</taxon>
        <taxon>Streptophyta</taxon>
        <taxon>Embryophyta</taxon>
        <taxon>Tracheophyta</taxon>
        <taxon>Spermatophyta</taxon>
        <taxon>Magnoliopsida</taxon>
        <taxon>eudicotyledons</taxon>
        <taxon>Gunneridae</taxon>
        <taxon>Pentapetalae</taxon>
        <taxon>rosids</taxon>
        <taxon>fabids</taxon>
        <taxon>Fabales</taxon>
        <taxon>Fabaceae</taxon>
        <taxon>Papilionoideae</taxon>
        <taxon>50 kb inversion clade</taxon>
        <taxon>NPAAA clade</taxon>
        <taxon>Hologalegina</taxon>
        <taxon>IRL clade</taxon>
        <taxon>Trifolieae</taxon>
        <taxon>Medicago</taxon>
    </lineage>
</organism>
<proteinExistence type="predicted"/>
<dbReference type="InterPro" id="IPR036047">
    <property type="entry name" value="F-box-like_dom_sf"/>
</dbReference>
<dbReference type="InterPro" id="IPR001810">
    <property type="entry name" value="F-box_dom"/>
</dbReference>
<evidence type="ECO:0000259" key="2">
    <source>
        <dbReference type="Pfam" id="PF08387"/>
    </source>
</evidence>
<dbReference type="AlphaFoldDB" id="G7K534"/>
<dbReference type="CDD" id="cd22160">
    <property type="entry name" value="F-box_AtFBL13-like"/>
    <property type="match status" value="1"/>
</dbReference>
<evidence type="ECO:0000259" key="1">
    <source>
        <dbReference type="Pfam" id="PF00646"/>
    </source>
</evidence>
<evidence type="ECO:0000313" key="3">
    <source>
        <dbReference type="EMBL" id="AES93753.1"/>
    </source>
</evidence>
<dbReference type="Proteomes" id="UP000002051">
    <property type="component" value="Chromosome 5"/>
</dbReference>
<dbReference type="HOGENOM" id="CLU_010721_14_0_1"/>
<feature type="domain" description="FBD" evidence="2">
    <location>
        <begin position="392"/>
        <end position="433"/>
    </location>
</feature>
<name>G7K534_MEDTR</name>
<dbReference type="OMA" id="NTWICNI"/>
<feature type="domain" description="F-box" evidence="1">
    <location>
        <begin position="35"/>
        <end position="66"/>
    </location>
</feature>
<evidence type="ECO:0000313" key="5">
    <source>
        <dbReference type="Proteomes" id="UP000002051"/>
    </source>
</evidence>
<reference evidence="3 5" key="1">
    <citation type="journal article" date="2011" name="Nature">
        <title>The Medicago genome provides insight into the evolution of rhizobial symbioses.</title>
        <authorList>
            <person name="Young N.D."/>
            <person name="Debelle F."/>
            <person name="Oldroyd G.E."/>
            <person name="Geurts R."/>
            <person name="Cannon S.B."/>
            <person name="Udvardi M.K."/>
            <person name="Benedito V.A."/>
            <person name="Mayer K.F."/>
            <person name="Gouzy J."/>
            <person name="Schoof H."/>
            <person name="Van de Peer Y."/>
            <person name="Proost S."/>
            <person name="Cook D.R."/>
            <person name="Meyers B.C."/>
            <person name="Spannagl M."/>
            <person name="Cheung F."/>
            <person name="De Mita S."/>
            <person name="Krishnakumar V."/>
            <person name="Gundlach H."/>
            <person name="Zhou S."/>
            <person name="Mudge J."/>
            <person name="Bharti A.K."/>
            <person name="Murray J.D."/>
            <person name="Naoumkina M.A."/>
            <person name="Rosen B."/>
            <person name="Silverstein K.A."/>
            <person name="Tang H."/>
            <person name="Rombauts S."/>
            <person name="Zhao P.X."/>
            <person name="Zhou P."/>
            <person name="Barbe V."/>
            <person name="Bardou P."/>
            <person name="Bechner M."/>
            <person name="Bellec A."/>
            <person name="Berger A."/>
            <person name="Berges H."/>
            <person name="Bidwell S."/>
            <person name="Bisseling T."/>
            <person name="Choisne N."/>
            <person name="Couloux A."/>
            <person name="Denny R."/>
            <person name="Deshpande S."/>
            <person name="Dai X."/>
            <person name="Doyle J.J."/>
            <person name="Dudez A.M."/>
            <person name="Farmer A.D."/>
            <person name="Fouteau S."/>
            <person name="Franken C."/>
            <person name="Gibelin C."/>
            <person name="Gish J."/>
            <person name="Goldstein S."/>
            <person name="Gonzalez A.J."/>
            <person name="Green P.J."/>
            <person name="Hallab A."/>
            <person name="Hartog M."/>
            <person name="Hua A."/>
            <person name="Humphray S.J."/>
            <person name="Jeong D.H."/>
            <person name="Jing Y."/>
            <person name="Jocker A."/>
            <person name="Kenton S.M."/>
            <person name="Kim D.J."/>
            <person name="Klee K."/>
            <person name="Lai H."/>
            <person name="Lang C."/>
            <person name="Lin S."/>
            <person name="Macmil S.L."/>
            <person name="Magdelenat G."/>
            <person name="Matthews L."/>
            <person name="McCorrison J."/>
            <person name="Monaghan E.L."/>
            <person name="Mun J.H."/>
            <person name="Najar F.Z."/>
            <person name="Nicholson C."/>
            <person name="Noirot C."/>
            <person name="O'Bleness M."/>
            <person name="Paule C.R."/>
            <person name="Poulain J."/>
            <person name="Prion F."/>
            <person name="Qin B."/>
            <person name="Qu C."/>
            <person name="Retzel E.F."/>
            <person name="Riddle C."/>
            <person name="Sallet E."/>
            <person name="Samain S."/>
            <person name="Samson N."/>
            <person name="Sanders I."/>
            <person name="Saurat O."/>
            <person name="Scarpelli C."/>
            <person name="Schiex T."/>
            <person name="Segurens B."/>
            <person name="Severin A.J."/>
            <person name="Sherrier D.J."/>
            <person name="Shi R."/>
            <person name="Sims S."/>
            <person name="Singer S.R."/>
            <person name="Sinharoy S."/>
            <person name="Sterck L."/>
            <person name="Viollet A."/>
            <person name="Wang B.B."/>
            <person name="Wang K."/>
            <person name="Wang M."/>
            <person name="Wang X."/>
            <person name="Warfsmann J."/>
            <person name="Weissenbach J."/>
            <person name="White D.D."/>
            <person name="White J.D."/>
            <person name="Wiley G.B."/>
            <person name="Wincker P."/>
            <person name="Xing Y."/>
            <person name="Yang L."/>
            <person name="Yao Z."/>
            <person name="Ying F."/>
            <person name="Zhai J."/>
            <person name="Zhou L."/>
            <person name="Zuber A."/>
            <person name="Denarie J."/>
            <person name="Dixon R.A."/>
            <person name="May G.D."/>
            <person name="Schwartz D.C."/>
            <person name="Rogers J."/>
            <person name="Quetier F."/>
            <person name="Town C.D."/>
            <person name="Roe B.A."/>
        </authorList>
    </citation>
    <scope>NUCLEOTIDE SEQUENCE [LARGE SCALE GENOMIC DNA]</scope>
    <source>
        <strain evidence="3">A17</strain>
        <strain evidence="4 5">cv. Jemalong A17</strain>
    </source>
</reference>
<reference evidence="4" key="3">
    <citation type="submission" date="2015-04" db="UniProtKB">
        <authorList>
            <consortium name="EnsemblPlants"/>
        </authorList>
    </citation>
    <scope>IDENTIFICATION</scope>
    <source>
        <strain evidence="4">cv. Jemalong A17</strain>
    </source>
</reference>
<evidence type="ECO:0000313" key="4">
    <source>
        <dbReference type="EnsemblPlants" id="AES93753"/>
    </source>
</evidence>
<gene>
    <name evidence="3" type="ordered locus">MTR_5g007090</name>
</gene>
<protein>
    <submittedName>
        <fullName evidence="3">F-box/RNI/FBD-like domain protein</fullName>
    </submittedName>
</protein>
<dbReference type="Pfam" id="PF08387">
    <property type="entry name" value="FBD"/>
    <property type="match status" value="1"/>
</dbReference>
<dbReference type="InterPro" id="IPR050232">
    <property type="entry name" value="FBL13/AtMIF1-like"/>
</dbReference>
<dbReference type="InterPro" id="IPR053781">
    <property type="entry name" value="F-box_AtFBL13-like"/>
</dbReference>
<dbReference type="EnsemblPlants" id="AES93753">
    <property type="protein sequence ID" value="AES93753"/>
    <property type="gene ID" value="MTR_5g007090"/>
</dbReference>
<reference evidence="3 5" key="2">
    <citation type="journal article" date="2014" name="BMC Genomics">
        <title>An improved genome release (version Mt4.0) for the model legume Medicago truncatula.</title>
        <authorList>
            <person name="Tang H."/>
            <person name="Krishnakumar V."/>
            <person name="Bidwell S."/>
            <person name="Rosen B."/>
            <person name="Chan A."/>
            <person name="Zhou S."/>
            <person name="Gentzbittel L."/>
            <person name="Childs K.L."/>
            <person name="Yandell M."/>
            <person name="Gundlach H."/>
            <person name="Mayer K.F."/>
            <person name="Schwartz D.C."/>
            <person name="Town C.D."/>
        </authorList>
    </citation>
    <scope>GENOME REANNOTATION</scope>
    <source>
        <strain evidence="4 5">cv. Jemalong A17</strain>
    </source>
</reference>
<dbReference type="PaxDb" id="3880-AES93753"/>
<sequence length="504" mass="58158">MESDRTRSGMCLKNAEIANANAVKEAEEDIFHTKIPEPVITHILSFLPTKDAVRTSVLSKTWEHRWTFLTKLSLHDHRQNDLINDQLVRLRRTRNFVRFVDRALIHTDGIILDSFSLFLFGRYETSLLDAWFSNIFNRRRVKTLRIHSHFQFSLSGLVTRSLLKNSMLVEELELHTDLISTIKVPIMPMTIKELEILTHSIPLYNVPTPAKSFCFENLKLLKLCGINFKNDSPKYPKSAVFIIAPLLQSIFIQRDICMPYEGINFSCISFCDSLRLKEITYLGFGRTRDILIRSSCHTSPKFVLHVGDHMLDFLVIRILNQLSHAKSIQFEASEVDLMLPEHLCVFSTLTHLEVGLISVDNLLVLLQKTPVLKTLVLKGICKFKEERLSSAVVPECLASLHVVKFKEVNGDNHDLFLAKFFMKNGISLEKMCFSLASQLLRKNKAVEKFKKKLYSFRNFDSVDLRRTRRFRFKMKLSQSSKYVCSLLPGSLEVRYSVQKFDSSS</sequence>